<dbReference type="InterPro" id="IPR001633">
    <property type="entry name" value="EAL_dom"/>
</dbReference>
<dbReference type="InterPro" id="IPR029787">
    <property type="entry name" value="Nucleotide_cyclase"/>
</dbReference>
<organism evidence="5 6">
    <name type="scientific">Lichenicoccus roseus</name>
    <dbReference type="NCBI Taxonomy" id="2683649"/>
    <lineage>
        <taxon>Bacteria</taxon>
        <taxon>Pseudomonadati</taxon>
        <taxon>Pseudomonadota</taxon>
        <taxon>Alphaproteobacteria</taxon>
        <taxon>Acetobacterales</taxon>
        <taxon>Acetobacteraceae</taxon>
        <taxon>Lichenicoccus</taxon>
    </lineage>
</organism>
<dbReference type="SMART" id="SM00267">
    <property type="entry name" value="GGDEF"/>
    <property type="match status" value="1"/>
</dbReference>
<dbReference type="RefSeq" id="WP_138324564.1">
    <property type="nucleotide sequence ID" value="NZ_VCDI01000001.1"/>
</dbReference>
<comment type="caution">
    <text evidence="5">The sequence shown here is derived from an EMBL/GenBank/DDBJ whole genome shotgun (WGS) entry which is preliminary data.</text>
</comment>
<feature type="transmembrane region" description="Helical" evidence="2">
    <location>
        <begin position="191"/>
        <end position="210"/>
    </location>
</feature>
<dbReference type="NCBIfam" id="TIGR00254">
    <property type="entry name" value="GGDEF"/>
    <property type="match status" value="1"/>
</dbReference>
<dbReference type="InterPro" id="IPR052155">
    <property type="entry name" value="Biofilm_reg_signaling"/>
</dbReference>
<evidence type="ECO:0000313" key="6">
    <source>
        <dbReference type="Proteomes" id="UP000305654"/>
    </source>
</evidence>
<evidence type="ECO:0000313" key="5">
    <source>
        <dbReference type="EMBL" id="TLU74313.1"/>
    </source>
</evidence>
<dbReference type="SMART" id="SM00052">
    <property type="entry name" value="EAL"/>
    <property type="match status" value="1"/>
</dbReference>
<keyword evidence="2" id="KW-1133">Transmembrane helix</keyword>
<feature type="domain" description="GGDEF" evidence="4">
    <location>
        <begin position="274"/>
        <end position="407"/>
    </location>
</feature>
<feature type="transmembrane region" description="Helical" evidence="2">
    <location>
        <begin position="75"/>
        <end position="95"/>
    </location>
</feature>
<protein>
    <submittedName>
        <fullName evidence="5">EAL domain-containing protein</fullName>
    </submittedName>
</protein>
<dbReference type="InterPro" id="IPR000160">
    <property type="entry name" value="GGDEF_dom"/>
</dbReference>
<dbReference type="PANTHER" id="PTHR44757">
    <property type="entry name" value="DIGUANYLATE CYCLASE DGCP"/>
    <property type="match status" value="1"/>
</dbReference>
<dbReference type="Gene3D" id="3.30.70.270">
    <property type="match status" value="1"/>
</dbReference>
<keyword evidence="2" id="KW-0812">Transmembrane</keyword>
<dbReference type="SUPFAM" id="SSF141868">
    <property type="entry name" value="EAL domain-like"/>
    <property type="match status" value="1"/>
</dbReference>
<dbReference type="InterPro" id="IPR035919">
    <property type="entry name" value="EAL_sf"/>
</dbReference>
<dbReference type="CDD" id="cd01949">
    <property type="entry name" value="GGDEF"/>
    <property type="match status" value="1"/>
</dbReference>
<reference evidence="5 6" key="1">
    <citation type="submission" date="2019-05" db="EMBL/GenBank/DDBJ databases">
        <authorList>
            <person name="Pankratov T."/>
            <person name="Grouzdev D."/>
        </authorList>
    </citation>
    <scope>NUCLEOTIDE SEQUENCE [LARGE SCALE GENOMIC DNA]</scope>
    <source>
        <strain evidence="5 6">KEBCLARHB70R</strain>
    </source>
</reference>
<evidence type="ECO:0000259" key="4">
    <source>
        <dbReference type="PROSITE" id="PS50887"/>
    </source>
</evidence>
<accession>A0A5R9JC25</accession>
<dbReference type="AlphaFoldDB" id="A0A5R9JC25"/>
<evidence type="ECO:0000256" key="1">
    <source>
        <dbReference type="SAM" id="MobiDB-lite"/>
    </source>
</evidence>
<dbReference type="Gene3D" id="3.20.20.450">
    <property type="entry name" value="EAL domain"/>
    <property type="match status" value="1"/>
</dbReference>
<feature type="domain" description="EAL" evidence="3">
    <location>
        <begin position="416"/>
        <end position="666"/>
    </location>
</feature>
<proteinExistence type="predicted"/>
<gene>
    <name evidence="5" type="ORF">FE263_03740</name>
</gene>
<keyword evidence="6" id="KW-1185">Reference proteome</keyword>
<feature type="transmembrane region" description="Helical" evidence="2">
    <location>
        <begin position="168"/>
        <end position="185"/>
    </location>
</feature>
<dbReference type="InterPro" id="IPR043128">
    <property type="entry name" value="Rev_trsase/Diguanyl_cyclase"/>
</dbReference>
<dbReference type="PROSITE" id="PS50883">
    <property type="entry name" value="EAL"/>
    <property type="match status" value="1"/>
</dbReference>
<feature type="transmembrane region" description="Helical" evidence="2">
    <location>
        <begin position="116"/>
        <end position="134"/>
    </location>
</feature>
<dbReference type="OrthoDB" id="9814202at2"/>
<name>A0A5R9JC25_9PROT</name>
<dbReference type="SUPFAM" id="SSF55073">
    <property type="entry name" value="Nucleotide cyclase"/>
    <property type="match status" value="1"/>
</dbReference>
<dbReference type="PANTHER" id="PTHR44757:SF2">
    <property type="entry name" value="BIOFILM ARCHITECTURE MAINTENANCE PROTEIN MBAA"/>
    <property type="match status" value="1"/>
</dbReference>
<dbReference type="PROSITE" id="PS50887">
    <property type="entry name" value="GGDEF"/>
    <property type="match status" value="1"/>
</dbReference>
<feature type="transmembrane region" description="Helical" evidence="2">
    <location>
        <begin position="51"/>
        <end position="69"/>
    </location>
</feature>
<keyword evidence="2" id="KW-0472">Membrane</keyword>
<sequence>MQIDGKAPAGPVARAIAAIGSRWVALRAGLSLPVNDPDLALSQLAAFSRQIPVLYAILIVNTALLAATHVHRAPIFLAVVIPLVGCTACAVRVVVWLRRSRREIDGCEAVRQLRSTLRLVAVLGMGFTAWSLSLFPYGNAYAQCHVAFYMAITVISCIFCLMHLRSAALLLTAIVIVPYAIFFCLTMNPVFVAVAVNLLLVTAGMVFILLRNYSDFARLIVSQRQLVARQAETQRLSDENFILANLDSLTGLPNRRRFLADLDRVLAEAARSGTRFAVALCDLDGFKGVNDVHGHARGDQLLAEVGERLRKLAGPSVLLARLGGDEFGTILMGNPTDDEILAFGERLCALLQGPYLAPDILAEVAASAGLVSYPDGASTATQLFERADYALYNSKQCRNGRAVMFNREHGIRIRETSRIEQALRHADLGSEMWLVYQPIRNVPERRTIGYEALARWRSPTLGLVSPAIFIPVAEQARQIGRLTEMLLARALQAAAAWPETLSLSFNLSALDVGSNATMAAVRKIVRSSGVAPRRIEFEITETAVMRDFEQAAEALRTLRELGTRVALDDFGTGFSSLSHVHRLKPDKIKIDRSFVTDITTSGSARGIVSTIADMCRNLGLECVAEGVETEAQLELLLSLGCSLIQGYLIGPPRDGPDLGEPGLRGEMAPDRPSAALLPA</sequence>
<evidence type="ECO:0000259" key="3">
    <source>
        <dbReference type="PROSITE" id="PS50883"/>
    </source>
</evidence>
<dbReference type="Proteomes" id="UP000305654">
    <property type="component" value="Unassembled WGS sequence"/>
</dbReference>
<feature type="region of interest" description="Disordered" evidence="1">
    <location>
        <begin position="655"/>
        <end position="679"/>
    </location>
</feature>
<dbReference type="Pfam" id="PF00563">
    <property type="entry name" value="EAL"/>
    <property type="match status" value="1"/>
</dbReference>
<evidence type="ECO:0000256" key="2">
    <source>
        <dbReference type="SAM" id="Phobius"/>
    </source>
</evidence>
<dbReference type="EMBL" id="VCDI01000001">
    <property type="protein sequence ID" value="TLU74313.1"/>
    <property type="molecule type" value="Genomic_DNA"/>
</dbReference>
<dbReference type="CDD" id="cd01948">
    <property type="entry name" value="EAL"/>
    <property type="match status" value="1"/>
</dbReference>
<dbReference type="Pfam" id="PF00990">
    <property type="entry name" value="GGDEF"/>
    <property type="match status" value="1"/>
</dbReference>